<dbReference type="Pfam" id="PF07238">
    <property type="entry name" value="PilZ"/>
    <property type="match status" value="1"/>
</dbReference>
<evidence type="ECO:0000313" key="3">
    <source>
        <dbReference type="EMBL" id="MBF4372765.1"/>
    </source>
</evidence>
<evidence type="ECO:0000259" key="1">
    <source>
        <dbReference type="Pfam" id="PF07238"/>
    </source>
</evidence>
<reference evidence="4" key="4">
    <citation type="submission" date="2021-05" db="EMBL/GenBank/DDBJ databases">
        <authorList>
            <person name="Kalatzis P.G."/>
            <person name="Castillo D."/>
            <person name="D'Alvise P."/>
            <person name="Middelboe M."/>
            <person name="Gram L."/>
        </authorList>
    </citation>
    <scope>NUCLEOTIDE SEQUENCE</scope>
    <source>
        <strain evidence="4">90-11-286</strain>
    </source>
</reference>
<reference evidence="4 5" key="1">
    <citation type="journal article" date="2017" name="J. Fish Dis.">
        <title>Comparative assessment of Vibrio virulence in marine fish larvae.</title>
        <authorList>
            <person name="Ronneseth A."/>
            <person name="Castillo D."/>
            <person name="D'Alvise P."/>
            <person name="Tonnesen O."/>
            <person name="Haugland G."/>
            <person name="Grotkjaer T."/>
            <person name="Engell-Sorensen K."/>
            <person name="Norremark L."/>
            <person name="Bergh O."/>
            <person name="Wergeland H.I."/>
            <person name="Gram L."/>
        </authorList>
    </citation>
    <scope>NUCLEOTIDE SEQUENCE [LARGE SCALE GENOMIC DNA]</scope>
    <source>
        <strain evidence="4 5">90-11-286</strain>
    </source>
</reference>
<dbReference type="AlphaFoldDB" id="A0A191W3H0"/>
<name>A0A191W3H0_VIBAN</name>
<dbReference type="Proteomes" id="UP000256923">
    <property type="component" value="Chromosome 1"/>
</dbReference>
<sequence length="118" mass="13809">MDNADFVQKRQYYRLKYPKRARPTVKIDDQLFHVCEISEQGIRISMPRVTTLYCGLSMSGTVQLRSNNTVKIAGQVLRFQQDEVVVQLSNGPAFKHMVEEQRYIRQRYPSYFSSLRSA</sequence>
<dbReference type="EMBL" id="CP034672">
    <property type="protein sequence ID" value="AZS26090.1"/>
    <property type="molecule type" value="Genomic_DNA"/>
</dbReference>
<dbReference type="GO" id="GO:0035438">
    <property type="term" value="F:cyclic-di-GMP binding"/>
    <property type="evidence" value="ECO:0007669"/>
    <property type="project" value="InterPro"/>
</dbReference>
<keyword evidence="7" id="KW-1185">Reference proteome</keyword>
<reference evidence="2 6" key="2">
    <citation type="submission" date="2018-12" db="EMBL/GenBank/DDBJ databases">
        <title>Characterization and Draft Genome of Vibrio anguillarum J360 Marine Pathogen Isolated from an Outbreak in Lumpfish (Cyclopterus lumpus).</title>
        <authorList>
            <person name="Vasquez J.I."/>
            <person name="Cao T."/>
            <person name="Chakraborty S."/>
            <person name="Gnanagobal H."/>
            <person name="Wescot J."/>
            <person name="Boyce D."/>
            <person name="Santander J."/>
        </authorList>
    </citation>
    <scope>NUCLEOTIDE SEQUENCE [LARGE SCALE GENOMIC DNA]</scope>
    <source>
        <strain evidence="2 6">J360</strain>
    </source>
</reference>
<evidence type="ECO:0000313" key="4">
    <source>
        <dbReference type="EMBL" id="MBT2917128.1"/>
    </source>
</evidence>
<proteinExistence type="predicted"/>
<accession>A0A1E5FHE4</accession>
<protein>
    <submittedName>
        <fullName evidence="4">PilZ domain-containing protein</fullName>
    </submittedName>
</protein>
<dbReference type="RefSeq" id="WP_017046184.1">
    <property type="nucleotide sequence ID" value="NZ_AJYT02000139.1"/>
</dbReference>
<gene>
    <name evidence="2" type="ORF">DYL72_14325</name>
    <name evidence="3" type="ORF">EAY46_06685</name>
    <name evidence="4" type="ORF">PL14_00335</name>
</gene>
<feature type="domain" description="PilZ" evidence="1">
    <location>
        <begin position="8"/>
        <end position="90"/>
    </location>
</feature>
<dbReference type="Proteomes" id="UP000078309">
    <property type="component" value="Unassembled WGS sequence"/>
</dbReference>
<evidence type="ECO:0000313" key="5">
    <source>
        <dbReference type="Proteomes" id="UP000078309"/>
    </source>
</evidence>
<dbReference type="GeneID" id="83860376"/>
<dbReference type="EMBL" id="RDPI01000006">
    <property type="protein sequence ID" value="MBF4372765.1"/>
    <property type="molecule type" value="Genomic_DNA"/>
</dbReference>
<organism evidence="4 5">
    <name type="scientific">Vibrio anguillarum</name>
    <name type="common">Listonella anguillarum</name>
    <dbReference type="NCBI Taxonomy" id="55601"/>
    <lineage>
        <taxon>Bacteria</taxon>
        <taxon>Pseudomonadati</taxon>
        <taxon>Pseudomonadota</taxon>
        <taxon>Gammaproteobacteria</taxon>
        <taxon>Vibrionales</taxon>
        <taxon>Vibrionaceae</taxon>
        <taxon>Vibrio</taxon>
    </lineage>
</organism>
<evidence type="ECO:0000313" key="7">
    <source>
        <dbReference type="Proteomes" id="UP000726136"/>
    </source>
</evidence>
<dbReference type="InterPro" id="IPR009875">
    <property type="entry name" value="PilZ_domain"/>
</dbReference>
<dbReference type="EMBL" id="JAHGUI010000001">
    <property type="protein sequence ID" value="MBT2917128.1"/>
    <property type="molecule type" value="Genomic_DNA"/>
</dbReference>
<dbReference type="Proteomes" id="UP000726136">
    <property type="component" value="Unassembled WGS sequence"/>
</dbReference>
<reference evidence="3 7" key="3">
    <citation type="journal article" date="2021" name="PeerJ">
        <title>Analysis of 44 Vibrio anguillarum genomes reveals high genetic diversity.</title>
        <authorList>
            <person name="Hansen M.J."/>
            <person name="Dalsgaard I."/>
        </authorList>
    </citation>
    <scope>NUCLEOTIDE SEQUENCE [LARGE SCALE GENOMIC DNA]</scope>
    <source>
        <strain evidence="3 7">040915-1/1B</strain>
    </source>
</reference>
<evidence type="ECO:0000313" key="2">
    <source>
        <dbReference type="EMBL" id="AZS26090.1"/>
    </source>
</evidence>
<evidence type="ECO:0000313" key="6">
    <source>
        <dbReference type="Proteomes" id="UP000256923"/>
    </source>
</evidence>
<accession>A0A191W3H0</accession>
<dbReference type="OrthoDB" id="5894630at2"/>